<dbReference type="Pfam" id="PF03929">
    <property type="entry name" value="PepSY_TM"/>
    <property type="match status" value="1"/>
</dbReference>
<accession>A0A856MK34</accession>
<gene>
    <name evidence="2" type="ORF">DP114_26920</name>
</gene>
<evidence type="ECO:0000313" key="2">
    <source>
        <dbReference type="EMBL" id="QDL11048.1"/>
    </source>
</evidence>
<dbReference type="EMBL" id="CP030118">
    <property type="protein sequence ID" value="QDL11048.1"/>
    <property type="molecule type" value="Genomic_DNA"/>
</dbReference>
<protein>
    <submittedName>
        <fullName evidence="2">PepSY domain-containing protein</fullName>
    </submittedName>
</protein>
<keyword evidence="1" id="KW-0812">Transmembrane</keyword>
<dbReference type="KEGG" id="bsen:DP114_26920"/>
<proteinExistence type="predicted"/>
<dbReference type="PANTHER" id="PTHR34219">
    <property type="entry name" value="IRON-REGULATED INNER MEMBRANE PROTEIN-RELATED"/>
    <property type="match status" value="1"/>
</dbReference>
<sequence length="391" mass="43931">MNSKKLRDLIFTLHRYIGLAVGLIAIIVGLTGSLLVFHSEISTFDQQRLFGTITPQGEPLPVEVVLNTVKKIYADQPDATVQRIHLPSKPNEPMNVILKTKQKEWTENYVNPYTGAILGNNLQPSFIQKSFEILYPLHYALLGGDIGYKFVGIIGLLMSFMSISGIILWPGWRKLISGFKIKWNAHPKRLYFDIHKVAGSIASVFLIFAFFTGFCWSFSEVVNPMIYTLSFSKQQPTPVSVVVAGKSPLGLKEQLQTAIAALPQGELRRIYFPTKPEEALNVAFKLPHETEDYGQSSVYLDQYSGKVLRVDSSLKVSLGDRILNSFTPLHYGTFGGLPTRIFYVFVGYIPLVLFVSGIVMWWYRYRAKVSVGHKPLDANGIAHESNTHELL</sequence>
<evidence type="ECO:0000313" key="3">
    <source>
        <dbReference type="Proteomes" id="UP000503129"/>
    </source>
</evidence>
<reference evidence="2 3" key="1">
    <citation type="submission" date="2018-06" db="EMBL/GenBank/DDBJ databases">
        <title>Comparative genomics of Brasilonema spp. strains.</title>
        <authorList>
            <person name="Alvarenga D.O."/>
            <person name="Fiore M.F."/>
            <person name="Varani A.M."/>
        </authorList>
    </citation>
    <scope>NUCLEOTIDE SEQUENCE [LARGE SCALE GENOMIC DNA]</scope>
    <source>
        <strain evidence="2 3">CENA114</strain>
    </source>
</reference>
<keyword evidence="3" id="KW-1185">Reference proteome</keyword>
<dbReference type="RefSeq" id="WP_171977553.1">
    <property type="nucleotide sequence ID" value="NZ_CAWOXK010000001.1"/>
</dbReference>
<feature type="transmembrane region" description="Helical" evidence="1">
    <location>
        <begin position="16"/>
        <end position="37"/>
    </location>
</feature>
<feature type="transmembrane region" description="Helical" evidence="1">
    <location>
        <begin position="341"/>
        <end position="363"/>
    </location>
</feature>
<keyword evidence="1" id="KW-0472">Membrane</keyword>
<keyword evidence="1" id="KW-1133">Transmembrane helix</keyword>
<feature type="transmembrane region" description="Helical" evidence="1">
    <location>
        <begin position="146"/>
        <end position="172"/>
    </location>
</feature>
<dbReference type="InterPro" id="IPR005625">
    <property type="entry name" value="PepSY-ass_TM"/>
</dbReference>
<dbReference type="AlphaFoldDB" id="A0A856MK34"/>
<name>A0A856MK34_9CYAN</name>
<dbReference type="PANTHER" id="PTHR34219:SF3">
    <property type="entry name" value="BLL7967 PROTEIN"/>
    <property type="match status" value="1"/>
</dbReference>
<organism evidence="2 3">
    <name type="scientific">Brasilonema sennae CENA114</name>
    <dbReference type="NCBI Taxonomy" id="415709"/>
    <lineage>
        <taxon>Bacteria</taxon>
        <taxon>Bacillati</taxon>
        <taxon>Cyanobacteriota</taxon>
        <taxon>Cyanophyceae</taxon>
        <taxon>Nostocales</taxon>
        <taxon>Scytonemataceae</taxon>
        <taxon>Brasilonema</taxon>
        <taxon>Bromeliae group (in: Brasilonema)</taxon>
    </lineage>
</organism>
<evidence type="ECO:0000256" key="1">
    <source>
        <dbReference type="SAM" id="Phobius"/>
    </source>
</evidence>
<feature type="transmembrane region" description="Helical" evidence="1">
    <location>
        <begin position="197"/>
        <end position="219"/>
    </location>
</feature>
<dbReference type="Proteomes" id="UP000503129">
    <property type="component" value="Chromosome"/>
</dbReference>